<evidence type="ECO:0000313" key="2">
    <source>
        <dbReference type="Proteomes" id="UP000559653"/>
    </source>
</evidence>
<gene>
    <name evidence="1" type="ORF">H2B03_07125</name>
</gene>
<protein>
    <submittedName>
        <fullName evidence="1">Uncharacterized protein</fullName>
    </submittedName>
</protein>
<sequence length="359" mass="39758">MEIRQTPLSLLQKKSKMVFLSGSILASIGILLVTVGGSWDITNHLLNKPETFFSPPHAMMYSGVAIGLIGSAISLLGYRNLQDSKEVFRLPLRLKFLGIFLLVGAGPFDFVWHSNFGLDGLLSPPHFTLLGGMLFCSLGGMFGISRFLQNRNSKNKFTDYLLVLATLPVWLAGSGVISSLSLPFSNTDYFEFNPEPTFAFVMATVAYPFFISLMCIVTAKLSNFKPGVITILGGVFLLIYGMTAIVPNFALLESVEFYSMNLIPIVMADLIVSFRKTKKASFVAGGILGSGFYMVYYPYIMYTYNELLLGKLVSPSMIYHTYFELMPQVIQFTIIPAIIMGIIGAFVAFRFSNKILIKN</sequence>
<comment type="caution">
    <text evidence="1">The sequence shown here is derived from an EMBL/GenBank/DDBJ whole genome shotgun (WGS) entry which is preliminary data.</text>
</comment>
<accession>A0AC60W0A6</accession>
<organism evidence="1 2">
    <name type="scientific">Candidatus Nitrosomaritimum aestuariumsis</name>
    <dbReference type="NCBI Taxonomy" id="3342354"/>
    <lineage>
        <taxon>Archaea</taxon>
        <taxon>Nitrososphaerota</taxon>
        <taxon>Nitrososphaeria</taxon>
        <taxon>Nitrosopumilales</taxon>
        <taxon>Nitrosopumilaceae</taxon>
        <taxon>Candidatus Nitrosomaritimum</taxon>
    </lineage>
</organism>
<reference evidence="1 2" key="1">
    <citation type="journal article" date="2020" name="Appl. Environ. Microbiol.">
        <title>Genomic Characteristics of a Novel Species of Ammonia-Oxidizing Archaea from the Jiulong River Estuary.</title>
        <authorList>
            <person name="Zou D."/>
            <person name="Wan R."/>
            <person name="Han L."/>
            <person name="Xu M.N."/>
            <person name="Liu Y."/>
            <person name="Liu H."/>
            <person name="Kao S.J."/>
            <person name="Li M."/>
        </authorList>
    </citation>
    <scope>NUCLEOTIDE SEQUENCE [LARGE SCALE GENOMIC DNA]</scope>
    <source>
        <strain evidence="1">W1bin1</strain>
    </source>
</reference>
<proteinExistence type="predicted"/>
<name>A0AC60W0A6_9ARCH</name>
<dbReference type="Proteomes" id="UP000559653">
    <property type="component" value="Unassembled WGS sequence"/>
</dbReference>
<dbReference type="EMBL" id="JACEMZ010000054">
    <property type="protein sequence ID" value="MBA4452917.1"/>
    <property type="molecule type" value="Genomic_DNA"/>
</dbReference>
<evidence type="ECO:0000313" key="1">
    <source>
        <dbReference type="EMBL" id="MBA4452917.1"/>
    </source>
</evidence>